<dbReference type="InterPro" id="IPR016181">
    <property type="entry name" value="Acyl_CoA_acyltransferase"/>
</dbReference>
<dbReference type="EMBL" id="MVGC01000065">
    <property type="protein sequence ID" value="RJE24876.1"/>
    <property type="molecule type" value="Genomic_DNA"/>
</dbReference>
<dbReference type="Gene3D" id="3.40.630.30">
    <property type="match status" value="1"/>
</dbReference>
<evidence type="ECO:0000313" key="4">
    <source>
        <dbReference type="Proteomes" id="UP000266188"/>
    </source>
</evidence>
<dbReference type="InterPro" id="IPR000182">
    <property type="entry name" value="GNAT_dom"/>
</dbReference>
<evidence type="ECO:0000313" key="3">
    <source>
        <dbReference type="EMBL" id="RJE24876.1"/>
    </source>
</evidence>
<gene>
    <name evidence="3" type="ORF">PHISCL_02773</name>
</gene>
<evidence type="ECO:0000259" key="1">
    <source>
        <dbReference type="Pfam" id="PF13508"/>
    </source>
</evidence>
<dbReference type="STRING" id="2070753.A0A3A2ZPJ4"/>
<dbReference type="CDD" id="cd04301">
    <property type="entry name" value="NAT_SF"/>
    <property type="match status" value="1"/>
</dbReference>
<dbReference type="Pfam" id="PF22998">
    <property type="entry name" value="GNAT_LYC1-like"/>
    <property type="match status" value="1"/>
</dbReference>
<dbReference type="PANTHER" id="PTHR34815:SF2">
    <property type="entry name" value="N-ACETYLTRANSFERASE DOMAIN-CONTAINING PROTEIN"/>
    <property type="match status" value="1"/>
</dbReference>
<accession>A0A3A2ZPJ4</accession>
<organism evidence="3 4">
    <name type="scientific">Aspergillus sclerotialis</name>
    <dbReference type="NCBI Taxonomy" id="2070753"/>
    <lineage>
        <taxon>Eukaryota</taxon>
        <taxon>Fungi</taxon>
        <taxon>Dikarya</taxon>
        <taxon>Ascomycota</taxon>
        <taxon>Pezizomycotina</taxon>
        <taxon>Eurotiomycetes</taxon>
        <taxon>Eurotiomycetidae</taxon>
        <taxon>Eurotiales</taxon>
        <taxon>Aspergillaceae</taxon>
        <taxon>Aspergillus</taxon>
        <taxon>Aspergillus subgen. Polypaecilum</taxon>
    </lineage>
</organism>
<sequence length="391" mass="44808">MGQYFSSLFPSYSNLPDSTSPELHLSHPTDNENKSIWNSTSAAWKDALTVPQYLEEAAYLMTVPLAKNQGMTQWILVDKRLPPDQRPLLASCETFRKRSLVSDPEGNIFESITHGIACVYCDPAYRGRGYASRMMRELSRVLPTWQTENTHRVVASVLYSDIGGRFYERLGWVPFPSHHIVFEPVASESRETVPIFDRDLPELCEIDERLVRTATMAKPVRDQRTRFAILSDCDHMRWHHSKEEFVCDRLFGKSPEVKGAVAGQPGSRVWVIWTHRFYEHPGNASGNTLYILRLVFEDQKGDTDRQDIDAMVESLKFVVQAAQAEAAEWNLHQVVLWGPSPVVAEWIAKTGIPHRAETRTEESLGCLQWYGNGESKEDDVHWLYNEKYAWC</sequence>
<dbReference type="InterPro" id="IPR055100">
    <property type="entry name" value="GNAT_LYC1-like"/>
</dbReference>
<name>A0A3A2ZPJ4_9EURO</name>
<protein>
    <submittedName>
        <fullName evidence="3">Uncharacterized protein</fullName>
    </submittedName>
</protein>
<dbReference type="PANTHER" id="PTHR34815">
    <property type="entry name" value="LYSINE ACETYLTRANSFERASE"/>
    <property type="match status" value="1"/>
</dbReference>
<dbReference type="Proteomes" id="UP000266188">
    <property type="component" value="Unassembled WGS sequence"/>
</dbReference>
<dbReference type="InterPro" id="IPR053013">
    <property type="entry name" value="LAT"/>
</dbReference>
<comment type="caution">
    <text evidence="3">The sequence shown here is derived from an EMBL/GenBank/DDBJ whole genome shotgun (WGS) entry which is preliminary data.</text>
</comment>
<feature type="domain" description="LYC1 C-terminal" evidence="2">
    <location>
        <begin position="184"/>
        <end position="391"/>
    </location>
</feature>
<dbReference type="Pfam" id="PF13508">
    <property type="entry name" value="Acetyltransf_7"/>
    <property type="match status" value="1"/>
</dbReference>
<dbReference type="OrthoDB" id="2020070at2759"/>
<evidence type="ECO:0000259" key="2">
    <source>
        <dbReference type="Pfam" id="PF22998"/>
    </source>
</evidence>
<keyword evidence="4" id="KW-1185">Reference proteome</keyword>
<dbReference type="SUPFAM" id="SSF55729">
    <property type="entry name" value="Acyl-CoA N-acyltransferases (Nat)"/>
    <property type="match status" value="1"/>
</dbReference>
<proteinExistence type="predicted"/>
<dbReference type="AlphaFoldDB" id="A0A3A2ZPJ4"/>
<feature type="domain" description="N-acetyltransferase" evidence="1">
    <location>
        <begin position="116"/>
        <end position="173"/>
    </location>
</feature>
<reference evidence="4" key="1">
    <citation type="submission" date="2017-02" db="EMBL/GenBank/DDBJ databases">
        <authorList>
            <person name="Tafer H."/>
            <person name="Lopandic K."/>
        </authorList>
    </citation>
    <scope>NUCLEOTIDE SEQUENCE [LARGE SCALE GENOMIC DNA]</scope>
    <source>
        <strain evidence="4">CBS 366.77</strain>
    </source>
</reference>
<dbReference type="GO" id="GO:0016747">
    <property type="term" value="F:acyltransferase activity, transferring groups other than amino-acyl groups"/>
    <property type="evidence" value="ECO:0007669"/>
    <property type="project" value="InterPro"/>
</dbReference>